<sequence length="1413" mass="156140">MSESSPVIKRAARTYGRPKPPRADSSFDADTSFGQPTLLLDTSSGSLDISEIADAPPSSDFDVSFGSLPDDDDNDASMDGGDILPPSMKFIPIREQLRKLDEELDELDSRGDQSYGSRLEANKATYEPLQSLFGNDSVPERSGASPQHTLTHSTTLKSTQKPSHIPSLSHESSPVASPSPSPITVPGRKKRLPVALDSDSEQEFPQHSSSPHTSPGTFQIHTPPGRSSPTPPTSSEMASRKRKGKEVLKPIPGLELEQRELSEDERPQRRTRSQVKGKSKEKRVKAPTKRDLQETQKTTARLQAQRVTTLPRVQQKPLQLTDLMQRVGKVWTHEKPGHQISSDPIEPFSPAPPHVGPSRIAPIIQFSARQSTYRALTPEQKPDTSRGHNVSFEFPLSDDDEELPDAGDIFTAQVREQEAAKRQQELRKLKLRTLEQQQRDAFIANTLDSSSDLEVEETMNTVVKEEAEERRRSKMHNVKTPVRKRKSHIPDNLAPEQQEALLVAAARPSFIRDTRFEKGAKARANKPLDKNGLNRYLLQKAEKERAEIIEQKEREWIERGGKVMTRPDPEERGEKVMKKKLAELVAKGLSRAQRAEAGEEEVEETDEEDDNWTPDVQPQEDEEEESAQMLIAPDEGDDTEFDDENAPRPKHKHRGMTVVDSDEENAPPSLVPTGRVLVPNSSLVLESPPPRLESSDKENVNIDTEAENETDKENDASLMFDRGEDKENTAIASSQPSIPQPIFGHTLSSRNSFSSLDGADLATSSPRARSPLKVISGLDDDDEDDPFMSTPAPRSNKKAIRSPDFFSPSRRMPDPADDDVGPSSQNDASCYLEPAANIKVGFSQFMATGSSGSDFSPAPALAGSLKTQFSQFVTPAKAGNGFEKLRQAAGAKDFSLTLGPAILPSLDVTDSTRKKAEAIFEKEQEFVVQDAVTKPGKSSQLFLNQHGFYTQTDPSLKTPGEDFSSPVGDSQKTFRQSSPLLQSVLRSKSKSRAPLGTLDLADDEDEIIRPRRLIRRAQTPDMVDGGYRSSPSPSPRNAFDIMKQSRANKPKIPRLRMERSAFVEGEAEESDEDAIFGFGPKVKRDSDEEEDGEDQDATLQELVDDKDMDADTLNQDMVLEKVKEHQELDDAELERIHRDAVSGNLRAKRRDRGIGFEDSDSDDEDDENARRRKKIAKKRRLDGGDSLDQLAKDKSTQAFVESYNAGLPDDDFADFAHLENEDTEVMIPEETQMDEDGEEEDEEEYQPEEVSTWDLKAELRKVAKGETTVQQLDPEDLSWIDNEDDMDVEDEPIRIKEVTKRPARTTNADQFDFSVGIRTTKPSAGLTQHTKWATKARAEGVSGTGRTTGTTGVTGHAISTKSKSKTGGGTILGRAGSSSASTSGSRGGKKSGGLTKTMSALSAVSGRRDRFGN</sequence>
<feature type="compositionally biased region" description="Polar residues" evidence="1">
    <location>
        <begin position="746"/>
        <end position="755"/>
    </location>
</feature>
<feature type="compositionally biased region" description="Basic residues" evidence="1">
    <location>
        <begin position="269"/>
        <end position="287"/>
    </location>
</feature>
<feature type="compositionally biased region" description="Acidic residues" evidence="1">
    <location>
        <begin position="1231"/>
        <end position="1247"/>
    </location>
</feature>
<feature type="domain" description="DNA replication checkpoint mediator MRC1" evidence="2">
    <location>
        <begin position="1058"/>
        <end position="1201"/>
    </location>
</feature>
<feature type="compositionally biased region" description="Acidic residues" evidence="1">
    <location>
        <begin position="1157"/>
        <end position="1167"/>
    </location>
</feature>
<feature type="compositionally biased region" description="Basic residues" evidence="1">
    <location>
        <begin position="472"/>
        <end position="487"/>
    </location>
</feature>
<feature type="compositionally biased region" description="Polar residues" evidence="1">
    <location>
        <begin position="295"/>
        <end position="313"/>
    </location>
</feature>
<dbReference type="Pfam" id="PF09444">
    <property type="entry name" value="MRC1"/>
    <property type="match status" value="1"/>
</dbReference>
<proteinExistence type="predicted"/>
<feature type="compositionally biased region" description="Low complexity" evidence="1">
    <location>
        <begin position="147"/>
        <end position="176"/>
    </location>
</feature>
<keyword evidence="4" id="KW-1185">Reference proteome</keyword>
<feature type="compositionally biased region" description="Acidic residues" evidence="1">
    <location>
        <begin position="598"/>
        <end position="626"/>
    </location>
</feature>
<evidence type="ECO:0000256" key="1">
    <source>
        <dbReference type="SAM" id="MobiDB-lite"/>
    </source>
</evidence>
<feature type="region of interest" description="Disordered" evidence="1">
    <location>
        <begin position="104"/>
        <end position="313"/>
    </location>
</feature>
<feature type="region of interest" description="Disordered" evidence="1">
    <location>
        <begin position="377"/>
        <end position="404"/>
    </location>
</feature>
<name>A0AAW0GZL0_9APHY</name>
<feature type="compositionally biased region" description="Low complexity" evidence="1">
    <location>
        <begin position="1372"/>
        <end position="1384"/>
    </location>
</feature>
<feature type="region of interest" description="Disordered" evidence="1">
    <location>
        <begin position="1222"/>
        <end position="1251"/>
    </location>
</feature>
<feature type="compositionally biased region" description="Basic and acidic residues" evidence="1">
    <location>
        <begin position="709"/>
        <end position="728"/>
    </location>
</feature>
<feature type="region of interest" description="Disordered" evidence="1">
    <location>
        <begin position="1273"/>
        <end position="1413"/>
    </location>
</feature>
<reference evidence="3 4" key="1">
    <citation type="submission" date="2022-09" db="EMBL/GenBank/DDBJ databases">
        <authorList>
            <person name="Palmer J.M."/>
        </authorList>
    </citation>
    <scope>NUCLEOTIDE SEQUENCE [LARGE SCALE GENOMIC DNA]</scope>
    <source>
        <strain evidence="3 4">DSM 7382</strain>
    </source>
</reference>
<evidence type="ECO:0000313" key="3">
    <source>
        <dbReference type="EMBL" id="KAK7695454.1"/>
    </source>
</evidence>
<feature type="compositionally biased region" description="Polar residues" evidence="1">
    <location>
        <begin position="1320"/>
        <end position="1331"/>
    </location>
</feature>
<feature type="compositionally biased region" description="Acidic residues" evidence="1">
    <location>
        <begin position="1273"/>
        <end position="1290"/>
    </location>
</feature>
<accession>A0AAW0GZL0</accession>
<evidence type="ECO:0000313" key="4">
    <source>
        <dbReference type="Proteomes" id="UP001385951"/>
    </source>
</evidence>
<feature type="compositionally biased region" description="Acidic residues" evidence="1">
    <location>
        <begin position="1087"/>
        <end position="1110"/>
    </location>
</feature>
<feature type="region of interest" description="Disordered" evidence="1">
    <location>
        <begin position="950"/>
        <end position="997"/>
    </location>
</feature>
<feature type="compositionally biased region" description="Acidic residues" evidence="1">
    <location>
        <begin position="1065"/>
        <end position="1074"/>
    </location>
</feature>
<feature type="region of interest" description="Disordered" evidence="1">
    <location>
        <begin position="465"/>
        <end position="493"/>
    </location>
</feature>
<evidence type="ECO:0000259" key="2">
    <source>
        <dbReference type="Pfam" id="PF09444"/>
    </source>
</evidence>
<feature type="compositionally biased region" description="Low complexity" evidence="1">
    <location>
        <begin position="1340"/>
        <end position="1361"/>
    </location>
</feature>
<protein>
    <recommendedName>
        <fullName evidence="2">DNA replication checkpoint mediator MRC1 domain-containing protein</fullName>
    </recommendedName>
</protein>
<dbReference type="Proteomes" id="UP001385951">
    <property type="component" value="Unassembled WGS sequence"/>
</dbReference>
<feature type="compositionally biased region" description="Basic and acidic residues" evidence="1">
    <location>
        <begin position="256"/>
        <end position="268"/>
    </location>
</feature>
<organism evidence="3 4">
    <name type="scientific">Cerrena zonata</name>
    <dbReference type="NCBI Taxonomy" id="2478898"/>
    <lineage>
        <taxon>Eukaryota</taxon>
        <taxon>Fungi</taxon>
        <taxon>Dikarya</taxon>
        <taxon>Basidiomycota</taxon>
        <taxon>Agaricomycotina</taxon>
        <taxon>Agaricomycetes</taxon>
        <taxon>Polyporales</taxon>
        <taxon>Cerrenaceae</taxon>
        <taxon>Cerrena</taxon>
    </lineage>
</organism>
<feature type="region of interest" description="Disordered" evidence="1">
    <location>
        <begin position="589"/>
        <end position="828"/>
    </location>
</feature>
<comment type="caution">
    <text evidence="3">The sequence shown here is derived from an EMBL/GenBank/DDBJ whole genome shotgun (WGS) entry which is preliminary data.</text>
</comment>
<feature type="region of interest" description="Disordered" evidence="1">
    <location>
        <begin position="1"/>
        <end position="89"/>
    </location>
</feature>
<gene>
    <name evidence="3" type="ORF">QCA50_000090</name>
</gene>
<feature type="compositionally biased region" description="Acidic residues" evidence="1">
    <location>
        <begin position="634"/>
        <end position="644"/>
    </location>
</feature>
<feature type="region of interest" description="Disordered" evidence="1">
    <location>
        <begin position="335"/>
        <end position="358"/>
    </location>
</feature>
<feature type="compositionally biased region" description="Low complexity" evidence="1">
    <location>
        <begin position="37"/>
        <end position="50"/>
    </location>
</feature>
<feature type="compositionally biased region" description="Basic and acidic residues" evidence="1">
    <location>
        <begin position="1118"/>
        <end position="1140"/>
    </location>
</feature>
<feature type="compositionally biased region" description="Polar residues" evidence="1">
    <location>
        <begin position="203"/>
        <end position="220"/>
    </location>
</feature>
<feature type="compositionally biased region" description="Basic residues" evidence="1">
    <location>
        <begin position="1170"/>
        <end position="1180"/>
    </location>
</feature>
<dbReference type="InterPro" id="IPR018564">
    <property type="entry name" value="Repl_chkpnt_MRC1_dom"/>
</dbReference>
<dbReference type="EMBL" id="JASBNA010000001">
    <property type="protein sequence ID" value="KAK7695454.1"/>
    <property type="molecule type" value="Genomic_DNA"/>
</dbReference>
<feature type="compositionally biased region" description="Polar residues" evidence="1">
    <location>
        <begin position="967"/>
        <end position="986"/>
    </location>
</feature>
<feature type="compositionally biased region" description="Basic and acidic residues" evidence="1">
    <location>
        <begin position="1291"/>
        <end position="1300"/>
    </location>
</feature>
<feature type="region of interest" description="Disordered" evidence="1">
    <location>
        <begin position="1011"/>
        <end position="1193"/>
    </location>
</feature>